<dbReference type="KEGG" id="ncv:NCAV_0487"/>
<reference evidence="2" key="1">
    <citation type="submission" date="2018-01" db="EMBL/GenBank/DDBJ databases">
        <authorList>
            <person name="Kerou L M."/>
        </authorList>
    </citation>
    <scope>NUCLEOTIDE SEQUENCE [LARGE SCALE GENOMIC DNA]</scope>
    <source>
        <strain evidence="2">SCU2</strain>
    </source>
</reference>
<proteinExistence type="predicted"/>
<evidence type="ECO:0000313" key="2">
    <source>
        <dbReference type="Proteomes" id="UP000236248"/>
    </source>
</evidence>
<dbReference type="EMBL" id="LT981265">
    <property type="protein sequence ID" value="SPC33680.1"/>
    <property type="molecule type" value="Genomic_DNA"/>
</dbReference>
<dbReference type="AlphaFoldDB" id="A0A2K5APV9"/>
<sequence length="44" mass="5246">MISSLMLMRIYYHTKMIIFVILDGYNEEDTVIISSNDIIRYESN</sequence>
<evidence type="ECO:0000313" key="1">
    <source>
        <dbReference type="EMBL" id="SPC33680.1"/>
    </source>
</evidence>
<name>A0A2K5APV9_9ARCH</name>
<accession>A0A2K5APV9</accession>
<keyword evidence="2" id="KW-1185">Reference proteome</keyword>
<organism evidence="1 2">
    <name type="scientific">Candidatus Nitrosocaldus cavascurensis</name>
    <dbReference type="NCBI Taxonomy" id="2058097"/>
    <lineage>
        <taxon>Archaea</taxon>
        <taxon>Nitrososphaerota</taxon>
        <taxon>Nitrososphaeria</taxon>
        <taxon>Candidatus Nitrosocaldales</taxon>
        <taxon>Candidatus Nitrosocaldaceae</taxon>
        <taxon>Candidatus Nitrosocaldus</taxon>
    </lineage>
</organism>
<protein>
    <submittedName>
        <fullName evidence="1">Uncharacterized protein</fullName>
    </submittedName>
</protein>
<gene>
    <name evidence="1" type="ORF">NCAV_0487</name>
</gene>
<dbReference type="Proteomes" id="UP000236248">
    <property type="component" value="Chromosome NCAV"/>
</dbReference>